<dbReference type="OrthoDB" id="10366105at2759"/>
<evidence type="ECO:0008006" key="3">
    <source>
        <dbReference type="Google" id="ProtNLM"/>
    </source>
</evidence>
<comment type="caution">
    <text evidence="1">The sequence shown here is derived from an EMBL/GenBank/DDBJ whole genome shotgun (WGS) entry which is preliminary data.</text>
</comment>
<keyword evidence="2" id="KW-1185">Reference proteome</keyword>
<dbReference type="InterPro" id="IPR032675">
    <property type="entry name" value="LRR_dom_sf"/>
</dbReference>
<dbReference type="SUPFAM" id="SSF52047">
    <property type="entry name" value="RNI-like"/>
    <property type="match status" value="1"/>
</dbReference>
<sequence length="565" mass="65789">MLSPLDTVDSNCEQPNVLASTTATKKCVDFVRDLPWEIVKSYIVPRIFGEGRPVARLNQPYPYLDVSRTWTKRIVSAYGSIHFILGVGHPLSDNHRMRLRVVAPCIKSLSLTDLGAYNIHELFKCDQLLSLTKLNIEVTCSQEALLQLLETTPNLTHLDMTFYDNPQIPFAPFDILDRCPQVIRLNLMLYPNVVIDMTHNSELSRIYGNITHLQAVCQNEERRDIFVPLIQHFPNLRLLSLTHPPSSTSMSTIHQHCPKLQQLFLSDEHEPHEIQDDIKEEEDDIPGLRLLSIDARYYYGDYIPETMIRHHATLESLVLKKGIRLSIPHVETYLDRQDVEFKQLRSLTIPDVSQDSFMRFIDWVIQHAPNLQSIEGMDLTAHGHILSNTLRHRPFKRIGLHCTLQRQEDEYLFLYRHVRLGAQSSIEEIKCIIHCIDEYRPWIFFIPRLTQLKTLELCFVYDNPFFELDLFINAVSEGCIGLEKVIVKSTLLPSFSDWIRHLSKHRNLQEMIIDTTDIPDHYMIALLGFSHLKLLHLKYHIKNWDSLKRLKYGIPNLVYTDKLYP</sequence>
<dbReference type="EMBL" id="CBTN010000107">
    <property type="protein sequence ID" value="CDH60783.1"/>
    <property type="molecule type" value="Genomic_DNA"/>
</dbReference>
<dbReference type="AlphaFoldDB" id="A0A068SEK4"/>
<accession>A0A068SEK4</accession>
<evidence type="ECO:0000313" key="2">
    <source>
        <dbReference type="Proteomes" id="UP000027586"/>
    </source>
</evidence>
<dbReference type="Gene3D" id="3.80.10.10">
    <property type="entry name" value="Ribonuclease Inhibitor"/>
    <property type="match status" value="2"/>
</dbReference>
<dbReference type="VEuPathDB" id="FungiDB:LCOR_11562.1"/>
<name>A0A068SEK4_9FUNG</name>
<evidence type="ECO:0000313" key="1">
    <source>
        <dbReference type="EMBL" id="CDH60783.1"/>
    </source>
</evidence>
<reference evidence="1" key="1">
    <citation type="submission" date="2013-08" db="EMBL/GenBank/DDBJ databases">
        <title>Gene expansion shapes genome architecture in the human pathogen Lichtheimia corymbifera: an evolutionary genomics analysis in the ancient terrestrial Mucorales (Mucoromycotina).</title>
        <authorList>
            <person name="Schwartze V.U."/>
            <person name="Winter S."/>
            <person name="Shelest E."/>
            <person name="Marcet-Houben M."/>
            <person name="Horn F."/>
            <person name="Wehner S."/>
            <person name="Hoffmann K."/>
            <person name="Riege K."/>
            <person name="Sammeth M."/>
            <person name="Nowrousian M."/>
            <person name="Valiante V."/>
            <person name="Linde J."/>
            <person name="Jacobsen I.D."/>
            <person name="Marz M."/>
            <person name="Brakhage A.A."/>
            <person name="Gabaldon T."/>
            <person name="Bocker S."/>
            <person name="Voigt K."/>
        </authorList>
    </citation>
    <scope>NUCLEOTIDE SEQUENCE [LARGE SCALE GENOMIC DNA]</scope>
    <source>
        <strain evidence="1">FSU 9682</strain>
    </source>
</reference>
<organism evidence="1 2">
    <name type="scientific">Lichtheimia corymbifera JMRC:FSU:9682</name>
    <dbReference type="NCBI Taxonomy" id="1263082"/>
    <lineage>
        <taxon>Eukaryota</taxon>
        <taxon>Fungi</taxon>
        <taxon>Fungi incertae sedis</taxon>
        <taxon>Mucoromycota</taxon>
        <taxon>Mucoromycotina</taxon>
        <taxon>Mucoromycetes</taxon>
        <taxon>Mucorales</taxon>
        <taxon>Lichtheimiaceae</taxon>
        <taxon>Lichtheimia</taxon>
    </lineage>
</organism>
<dbReference type="Proteomes" id="UP000027586">
    <property type="component" value="Unassembled WGS sequence"/>
</dbReference>
<gene>
    <name evidence="1" type="ORF">LCOR_11562.1</name>
</gene>
<proteinExistence type="predicted"/>
<protein>
    <recommendedName>
        <fullName evidence="3">F-box domain-containing protein</fullName>
    </recommendedName>
</protein>